<name>A0A7W1T4C0_9LIST</name>
<comment type="caution">
    <text evidence="1">The sequence shown here is derived from an EMBL/GenBank/DDBJ whole genome shotgun (WGS) entry which is preliminary data.</text>
</comment>
<protein>
    <submittedName>
        <fullName evidence="1">Kinase</fullName>
    </submittedName>
</protein>
<organism evidence="1 2">
    <name type="scientific">Listeria rustica</name>
    <dbReference type="NCBI Taxonomy" id="2713503"/>
    <lineage>
        <taxon>Bacteria</taxon>
        <taxon>Bacillati</taxon>
        <taxon>Bacillota</taxon>
        <taxon>Bacilli</taxon>
        <taxon>Bacillales</taxon>
        <taxon>Listeriaceae</taxon>
        <taxon>Listeria</taxon>
    </lineage>
</organism>
<dbReference type="Proteomes" id="UP000548787">
    <property type="component" value="Unassembled WGS sequence"/>
</dbReference>
<dbReference type="RefSeq" id="WP_181675519.1">
    <property type="nucleotide sequence ID" value="NZ_JABJVM010000002.1"/>
</dbReference>
<reference evidence="1 2" key="2">
    <citation type="submission" date="2020-08" db="EMBL/GenBank/DDBJ databases">
        <title>Listeria ohnekaius sp. nov. and Listeria portnoyii sp. nov. isolated from non-agricultural and natural environments.</title>
        <authorList>
            <person name="Weller D."/>
            <person name="Belias A.M."/>
            <person name="Liao J."/>
            <person name="Guo S."/>
            <person name="Orsi R.H."/>
            <person name="Wiedmann M."/>
        </authorList>
    </citation>
    <scope>NUCLEOTIDE SEQUENCE [LARGE SCALE GENOMIC DNA]</scope>
    <source>
        <strain evidence="1 2">FSL W9-0585</strain>
    </source>
</reference>
<gene>
    <name evidence="1" type="ORF">HPK16_02935</name>
</gene>
<proteinExistence type="predicted"/>
<evidence type="ECO:0000313" key="1">
    <source>
        <dbReference type="EMBL" id="MBA3925286.1"/>
    </source>
</evidence>
<evidence type="ECO:0000313" key="2">
    <source>
        <dbReference type="Proteomes" id="UP000548787"/>
    </source>
</evidence>
<keyword evidence="2" id="KW-1185">Reference proteome</keyword>
<dbReference type="NCBIfam" id="NF005253">
    <property type="entry name" value="PRK06762.1-4"/>
    <property type="match status" value="1"/>
</dbReference>
<dbReference type="InterPro" id="IPR027417">
    <property type="entry name" value="P-loop_NTPase"/>
</dbReference>
<dbReference type="Gene3D" id="3.40.50.300">
    <property type="entry name" value="P-loop containing nucleotide triphosphate hydrolases"/>
    <property type="match status" value="1"/>
</dbReference>
<accession>A0A7W1T4C0</accession>
<dbReference type="GO" id="GO:0016301">
    <property type="term" value="F:kinase activity"/>
    <property type="evidence" value="ECO:0007669"/>
    <property type="project" value="UniProtKB-KW"/>
</dbReference>
<keyword evidence="1" id="KW-0808">Transferase</keyword>
<dbReference type="NCBIfam" id="NF005255">
    <property type="entry name" value="PRK06762.2-2"/>
    <property type="match status" value="1"/>
</dbReference>
<dbReference type="SUPFAM" id="SSF52540">
    <property type="entry name" value="P-loop containing nucleoside triphosphate hydrolases"/>
    <property type="match status" value="1"/>
</dbReference>
<dbReference type="EMBL" id="JABJVM010000002">
    <property type="protein sequence ID" value="MBA3925286.1"/>
    <property type="molecule type" value="Genomic_DNA"/>
</dbReference>
<dbReference type="AlphaFoldDB" id="A0A7W1T4C0"/>
<reference evidence="1 2" key="1">
    <citation type="submission" date="2020-05" db="EMBL/GenBank/DDBJ databases">
        <authorList>
            <person name="Carlin C.R."/>
        </authorList>
    </citation>
    <scope>NUCLEOTIDE SEQUENCE [LARGE SCALE GENOMIC DNA]</scope>
    <source>
        <strain evidence="1 2">FSL W9-0585</strain>
    </source>
</reference>
<dbReference type="Pfam" id="PF13671">
    <property type="entry name" value="AAA_33"/>
    <property type="match status" value="1"/>
</dbReference>
<sequence length="167" mass="19131">METKLIIIRGNSGSGKTTIANELQKRLGPGTLLVSQDMVRRDMLHVKDRQGNPSIDLIRIIAEYGKGRSEYVIVEGILGKSIYQKMLRALIRFFDCKADVYYFDLPFSETVKRHQTKANTHEFGVEKLEEWWLADDYLGAPNEIMLHEKLSKEAILDLILKSCQTKS</sequence>
<keyword evidence="1" id="KW-0418">Kinase</keyword>